<dbReference type="OrthoDB" id="8996459at2759"/>
<dbReference type="KEGG" id="muo:115471750"/>
<name>A0A6P7Y8U0_9AMPH</name>
<dbReference type="Proteomes" id="UP000515156">
    <property type="component" value="Chromosome 6"/>
</dbReference>
<protein>
    <submittedName>
        <fullName evidence="2">Uncharacterized protein LOC115471750</fullName>
    </submittedName>
</protein>
<proteinExistence type="predicted"/>
<dbReference type="RefSeq" id="XP_030061423.1">
    <property type="nucleotide sequence ID" value="XM_030205563.1"/>
</dbReference>
<reference evidence="2" key="1">
    <citation type="submission" date="2025-08" db="UniProtKB">
        <authorList>
            <consortium name="RefSeq"/>
        </authorList>
    </citation>
    <scope>IDENTIFICATION</scope>
</reference>
<organism evidence="1 2">
    <name type="scientific">Microcaecilia unicolor</name>
    <dbReference type="NCBI Taxonomy" id="1415580"/>
    <lineage>
        <taxon>Eukaryota</taxon>
        <taxon>Metazoa</taxon>
        <taxon>Chordata</taxon>
        <taxon>Craniata</taxon>
        <taxon>Vertebrata</taxon>
        <taxon>Euteleostomi</taxon>
        <taxon>Amphibia</taxon>
        <taxon>Gymnophiona</taxon>
        <taxon>Siphonopidae</taxon>
        <taxon>Microcaecilia</taxon>
    </lineage>
</organism>
<dbReference type="GeneID" id="115471750"/>
<dbReference type="AlphaFoldDB" id="A0A6P7Y8U0"/>
<dbReference type="InParanoid" id="A0A6P7Y8U0"/>
<accession>A0A6P7Y8U0</accession>
<keyword evidence="1" id="KW-1185">Reference proteome</keyword>
<gene>
    <name evidence="2" type="primary">LOC115471750</name>
</gene>
<evidence type="ECO:0000313" key="1">
    <source>
        <dbReference type="Proteomes" id="UP000515156"/>
    </source>
</evidence>
<evidence type="ECO:0000313" key="2">
    <source>
        <dbReference type="RefSeq" id="XP_030061423.1"/>
    </source>
</evidence>
<sequence length="273" mass="30629">MAVAEVAVDSGINLPWSGFPAAHFCFNPPGAFYFGQPWLRYDCPVFLEDMDLNSYQQFPAWLDGFKMFQHRIYKQHLTVIFQLYEVTMDVHPADTDAGQDKSSKKATERAEASGGMLGYNLGHKAWTALHVFTNTYCNTGVYQLPLYHGAPSQTVLADLCDGECIGVLGDLLRRKVIQLVTGASLIVRIADGRRSEELKDYTKQDIDLSYLPTDAIDGYNYRQPTGPKISELIPQQQSGNTMKWITGWLKKVLNEALHPTANSASHLMNMEKE</sequence>